<dbReference type="InterPro" id="IPR014284">
    <property type="entry name" value="RNA_pol_sigma-70_dom"/>
</dbReference>
<dbReference type="InterPro" id="IPR013249">
    <property type="entry name" value="RNA_pol_sigma70_r4_t2"/>
</dbReference>
<evidence type="ECO:0000256" key="4">
    <source>
        <dbReference type="ARBA" id="ARBA00023163"/>
    </source>
</evidence>
<evidence type="ECO:0000256" key="5">
    <source>
        <dbReference type="SAM" id="MobiDB-lite"/>
    </source>
</evidence>
<dbReference type="InterPro" id="IPR013324">
    <property type="entry name" value="RNA_pol_sigma_r3/r4-like"/>
</dbReference>
<dbReference type="PANTHER" id="PTHR43133">
    <property type="entry name" value="RNA POLYMERASE ECF-TYPE SIGMA FACTO"/>
    <property type="match status" value="1"/>
</dbReference>
<dbReference type="GO" id="GO:0003677">
    <property type="term" value="F:DNA binding"/>
    <property type="evidence" value="ECO:0007669"/>
    <property type="project" value="InterPro"/>
</dbReference>
<evidence type="ECO:0008006" key="10">
    <source>
        <dbReference type="Google" id="ProtNLM"/>
    </source>
</evidence>
<dbReference type="Pfam" id="PF22029">
    <property type="entry name" value="PhyR_sigma2"/>
    <property type="match status" value="1"/>
</dbReference>
<dbReference type="Gene3D" id="1.10.10.10">
    <property type="entry name" value="Winged helix-like DNA-binding domain superfamily/Winged helix DNA-binding domain"/>
    <property type="match status" value="1"/>
</dbReference>
<dbReference type="InterPro" id="IPR036388">
    <property type="entry name" value="WH-like_DNA-bd_sf"/>
</dbReference>
<name>A0A2V2LD40_9RHOB</name>
<sequence>MRYRVPLPAPRRAQATGSACRSSRQHRSRRSASSSGVLQEQRVKARLHPKNRANCAKNFFHWSRDETRMSRVCMLEQQEDWMALRDELGARIHDYVTSLRRYALVLTRDREAAEDLVQDTLTKAIGAAEQWTPGTDLRVWLFRIQHNTFMSDRRKHKVREDARLQLPDAVEDSDPTTRIELQQVLDALEELPEAQRQPIVLVALEEMSYADAARTLDLPLGTFYSRLGRGRAALRKLMDGVKSSRIKLVV</sequence>
<dbReference type="InterPro" id="IPR013325">
    <property type="entry name" value="RNA_pol_sigma_r2"/>
</dbReference>
<dbReference type="OrthoDB" id="9803470at2"/>
<dbReference type="CDD" id="cd06171">
    <property type="entry name" value="Sigma70_r4"/>
    <property type="match status" value="1"/>
</dbReference>
<dbReference type="NCBIfam" id="TIGR02937">
    <property type="entry name" value="sigma70-ECF"/>
    <property type="match status" value="1"/>
</dbReference>
<evidence type="ECO:0000256" key="2">
    <source>
        <dbReference type="ARBA" id="ARBA00023015"/>
    </source>
</evidence>
<dbReference type="PANTHER" id="PTHR43133:SF25">
    <property type="entry name" value="RNA POLYMERASE SIGMA FACTOR RFAY-RELATED"/>
    <property type="match status" value="1"/>
</dbReference>
<dbReference type="GO" id="GO:0016987">
    <property type="term" value="F:sigma factor activity"/>
    <property type="evidence" value="ECO:0007669"/>
    <property type="project" value="UniProtKB-KW"/>
</dbReference>
<dbReference type="InterPro" id="IPR039425">
    <property type="entry name" value="RNA_pol_sigma-70-like"/>
</dbReference>
<dbReference type="Pfam" id="PF08281">
    <property type="entry name" value="Sigma70_r4_2"/>
    <property type="match status" value="1"/>
</dbReference>
<keyword evidence="9" id="KW-1185">Reference proteome</keyword>
<keyword evidence="3" id="KW-0731">Sigma factor</keyword>
<dbReference type="SUPFAM" id="SSF88659">
    <property type="entry name" value="Sigma3 and sigma4 domains of RNA polymerase sigma factors"/>
    <property type="match status" value="1"/>
</dbReference>
<keyword evidence="2" id="KW-0805">Transcription regulation</keyword>
<feature type="region of interest" description="Disordered" evidence="5">
    <location>
        <begin position="1"/>
        <end position="44"/>
    </location>
</feature>
<dbReference type="AlphaFoldDB" id="A0A2V2LD40"/>
<feature type="domain" description="PhyR sigma2" evidence="7">
    <location>
        <begin position="95"/>
        <end position="146"/>
    </location>
</feature>
<evidence type="ECO:0000256" key="1">
    <source>
        <dbReference type="ARBA" id="ARBA00010641"/>
    </source>
</evidence>
<dbReference type="SUPFAM" id="SSF88946">
    <property type="entry name" value="Sigma2 domain of RNA polymerase sigma factors"/>
    <property type="match status" value="1"/>
</dbReference>
<accession>A0A2V2LD40</accession>
<organism evidence="8 9">
    <name type="scientific">Meridianimarinicoccus roseus</name>
    <dbReference type="NCBI Taxonomy" id="2072018"/>
    <lineage>
        <taxon>Bacteria</taxon>
        <taxon>Pseudomonadati</taxon>
        <taxon>Pseudomonadota</taxon>
        <taxon>Alphaproteobacteria</taxon>
        <taxon>Rhodobacterales</taxon>
        <taxon>Paracoccaceae</taxon>
        <taxon>Meridianimarinicoccus</taxon>
    </lineage>
</organism>
<dbReference type="InterPro" id="IPR053866">
    <property type="entry name" value="PhyR_sigma2"/>
</dbReference>
<comment type="caution">
    <text evidence="8">The sequence shown here is derived from an EMBL/GenBank/DDBJ whole genome shotgun (WGS) entry which is preliminary data.</text>
</comment>
<dbReference type="Proteomes" id="UP000245680">
    <property type="component" value="Unassembled WGS sequence"/>
</dbReference>
<evidence type="ECO:0000313" key="9">
    <source>
        <dbReference type="Proteomes" id="UP000245680"/>
    </source>
</evidence>
<protein>
    <recommendedName>
        <fullName evidence="10">Sigma-70 family RNA polymerase sigma factor</fullName>
    </recommendedName>
</protein>
<reference evidence="8 9" key="1">
    <citation type="submission" date="2018-05" db="EMBL/GenBank/DDBJ databases">
        <title>Rhodobacteraceae gen. nov., sp. nov. isolated from sea water.</title>
        <authorList>
            <person name="Ren Y."/>
        </authorList>
    </citation>
    <scope>NUCLEOTIDE SEQUENCE [LARGE SCALE GENOMIC DNA]</scope>
    <source>
        <strain evidence="8 9">TG-679</strain>
    </source>
</reference>
<feature type="domain" description="RNA polymerase sigma factor 70 region 4 type 2" evidence="6">
    <location>
        <begin position="182"/>
        <end position="234"/>
    </location>
</feature>
<evidence type="ECO:0000259" key="7">
    <source>
        <dbReference type="Pfam" id="PF22029"/>
    </source>
</evidence>
<dbReference type="EMBL" id="QGKU01000060">
    <property type="protein sequence ID" value="PWR01206.1"/>
    <property type="molecule type" value="Genomic_DNA"/>
</dbReference>
<evidence type="ECO:0000313" key="8">
    <source>
        <dbReference type="EMBL" id="PWR01206.1"/>
    </source>
</evidence>
<dbReference type="Gene3D" id="1.10.1740.10">
    <property type="match status" value="1"/>
</dbReference>
<proteinExistence type="inferred from homology"/>
<evidence type="ECO:0000256" key="3">
    <source>
        <dbReference type="ARBA" id="ARBA00023082"/>
    </source>
</evidence>
<gene>
    <name evidence="8" type="ORF">DKT77_18215</name>
</gene>
<keyword evidence="4" id="KW-0804">Transcription</keyword>
<comment type="similarity">
    <text evidence="1">Belongs to the sigma-70 factor family. ECF subfamily.</text>
</comment>
<evidence type="ECO:0000259" key="6">
    <source>
        <dbReference type="Pfam" id="PF08281"/>
    </source>
</evidence>
<dbReference type="GO" id="GO:0006352">
    <property type="term" value="P:DNA-templated transcription initiation"/>
    <property type="evidence" value="ECO:0007669"/>
    <property type="project" value="InterPro"/>
</dbReference>